<keyword evidence="4" id="KW-0949">S-adenosyl-L-methionine</keyword>
<evidence type="ECO:0000256" key="5">
    <source>
        <dbReference type="ARBA" id="ARBA00022884"/>
    </source>
</evidence>
<proteinExistence type="predicted"/>
<accession>A0A6J6DZR8</accession>
<dbReference type="GO" id="GO:0000179">
    <property type="term" value="F:rRNA (adenine-N6,N6-)-dimethyltransferase activity"/>
    <property type="evidence" value="ECO:0007669"/>
    <property type="project" value="TreeGrafter"/>
</dbReference>
<dbReference type="Gene3D" id="3.40.50.150">
    <property type="entry name" value="Vaccinia Virus protein VP39"/>
    <property type="match status" value="1"/>
</dbReference>
<evidence type="ECO:0000256" key="4">
    <source>
        <dbReference type="ARBA" id="ARBA00022691"/>
    </source>
</evidence>
<dbReference type="GO" id="GO:0003723">
    <property type="term" value="F:RNA binding"/>
    <property type="evidence" value="ECO:0007669"/>
    <property type="project" value="UniProtKB-KW"/>
</dbReference>
<sequence>MLVMVQAEVADRLAAAPGDAAYGAPSVKLQWFMKVSRGANIPRPVFIPVPNVDSGLVFGQRVTPIQTSVSQAQIFRVIDAAFNQRRKMLRSALGAIAGGSAAAEKALIAAGIDPTLRGEMLNIDQYVRLAEALN</sequence>
<dbReference type="PROSITE" id="PS51689">
    <property type="entry name" value="SAM_RNA_A_N6_MT"/>
    <property type="match status" value="1"/>
</dbReference>
<reference evidence="6" key="1">
    <citation type="submission" date="2020-05" db="EMBL/GenBank/DDBJ databases">
        <authorList>
            <person name="Chiriac C."/>
            <person name="Salcher M."/>
            <person name="Ghai R."/>
            <person name="Kavagutti S V."/>
        </authorList>
    </citation>
    <scope>NUCLEOTIDE SEQUENCE</scope>
</reference>
<dbReference type="PANTHER" id="PTHR11727:SF7">
    <property type="entry name" value="DIMETHYLADENOSINE TRANSFERASE-RELATED"/>
    <property type="match status" value="1"/>
</dbReference>
<dbReference type="GO" id="GO:0005829">
    <property type="term" value="C:cytosol"/>
    <property type="evidence" value="ECO:0007669"/>
    <property type="project" value="TreeGrafter"/>
</dbReference>
<dbReference type="InterPro" id="IPR001737">
    <property type="entry name" value="KsgA/Erm"/>
</dbReference>
<keyword evidence="3" id="KW-0808">Transferase</keyword>
<dbReference type="EMBL" id="CAEZTT010000008">
    <property type="protein sequence ID" value="CAB4569036.1"/>
    <property type="molecule type" value="Genomic_DNA"/>
</dbReference>
<evidence type="ECO:0000256" key="1">
    <source>
        <dbReference type="ARBA" id="ARBA00022552"/>
    </source>
</evidence>
<dbReference type="PANTHER" id="PTHR11727">
    <property type="entry name" value="DIMETHYLADENOSINE TRANSFERASE"/>
    <property type="match status" value="1"/>
</dbReference>
<dbReference type="Gene3D" id="1.10.8.100">
    <property type="entry name" value="Ribosomal RNA adenine dimethylase-like, domain 2"/>
    <property type="match status" value="1"/>
</dbReference>
<dbReference type="AlphaFoldDB" id="A0A6J6DZR8"/>
<dbReference type="SUPFAM" id="SSF53335">
    <property type="entry name" value="S-adenosyl-L-methionine-dependent methyltransferases"/>
    <property type="match status" value="1"/>
</dbReference>
<keyword evidence="5" id="KW-0694">RNA-binding</keyword>
<dbReference type="InterPro" id="IPR029063">
    <property type="entry name" value="SAM-dependent_MTases_sf"/>
</dbReference>
<dbReference type="FunFam" id="1.10.8.100:FF:000001">
    <property type="entry name" value="Ribosomal RNA small subunit methyltransferase A"/>
    <property type="match status" value="1"/>
</dbReference>
<name>A0A6J6DZR8_9ZZZZ</name>
<organism evidence="6">
    <name type="scientific">freshwater metagenome</name>
    <dbReference type="NCBI Taxonomy" id="449393"/>
    <lineage>
        <taxon>unclassified sequences</taxon>
        <taxon>metagenomes</taxon>
        <taxon>ecological metagenomes</taxon>
    </lineage>
</organism>
<dbReference type="Pfam" id="PF00398">
    <property type="entry name" value="RrnaAD"/>
    <property type="match status" value="1"/>
</dbReference>
<gene>
    <name evidence="6" type="ORF">UFOPK1726_00168</name>
</gene>
<protein>
    <submittedName>
        <fullName evidence="6">Unannotated protein</fullName>
    </submittedName>
</protein>
<evidence type="ECO:0000256" key="2">
    <source>
        <dbReference type="ARBA" id="ARBA00022603"/>
    </source>
</evidence>
<evidence type="ECO:0000256" key="3">
    <source>
        <dbReference type="ARBA" id="ARBA00022679"/>
    </source>
</evidence>
<evidence type="ECO:0000313" key="6">
    <source>
        <dbReference type="EMBL" id="CAB4569036.1"/>
    </source>
</evidence>
<keyword evidence="2" id="KW-0489">Methyltransferase</keyword>
<keyword evidence="1" id="KW-0698">rRNA processing</keyword>
<dbReference type="InterPro" id="IPR023165">
    <property type="entry name" value="rRNA_Ade_diMease-like_C"/>
</dbReference>